<dbReference type="RefSeq" id="WP_281779449.1">
    <property type="nucleotide sequence ID" value="NZ_AP027041.1"/>
</dbReference>
<sequence length="102" mass="11361">MFKIKSEPTFPATITIIGQGREQKLALVFRHRIRTEYADLLQAVAKGEKTVEDAVLEVVESWEADAELSRDTLVQLDEQQPGACWAILMGYQSALAVARKGN</sequence>
<evidence type="ECO:0000313" key="1">
    <source>
        <dbReference type="EMBL" id="BDU17522.1"/>
    </source>
</evidence>
<dbReference type="Pfam" id="PF08748">
    <property type="entry name" value="Phage_TAC_4"/>
    <property type="match status" value="1"/>
</dbReference>
<dbReference type="EMBL" id="AP027041">
    <property type="protein sequence ID" value="BDU17522.1"/>
    <property type="molecule type" value="Genomic_DNA"/>
</dbReference>
<organism evidence="1 2">
    <name type="scientific">Lysobacter auxotrophicus</name>
    <dbReference type="NCBI Taxonomy" id="2992573"/>
    <lineage>
        <taxon>Bacteria</taxon>
        <taxon>Pseudomonadati</taxon>
        <taxon>Pseudomonadota</taxon>
        <taxon>Gammaproteobacteria</taxon>
        <taxon>Lysobacterales</taxon>
        <taxon>Lysobacteraceae</taxon>
        <taxon>Lysobacter</taxon>
    </lineage>
</organism>
<reference evidence="1 2" key="1">
    <citation type="journal article" date="2023" name="Int. J. Syst. Evol. Microbiol.">
        <title>Physiological and genomic analyses of cobalamin (vitamin B12)-auxotrophy of Lysobacter auxotrophicus sp. nov., a methionine-auxotrophic chitinolytic bacterium isolated from chitin-treated soil.</title>
        <authorList>
            <person name="Saito A."/>
            <person name="Dohra H."/>
            <person name="Hamada M."/>
            <person name="Moriuchi R."/>
            <person name="Kotsuchibashi Y."/>
            <person name="Mori K."/>
        </authorList>
    </citation>
    <scope>NUCLEOTIDE SEQUENCE [LARGE SCALE GENOMIC DNA]</scope>
    <source>
        <strain evidence="1 2">5-21a</strain>
    </source>
</reference>
<dbReference type="Proteomes" id="UP001317822">
    <property type="component" value="Chromosome"/>
</dbReference>
<evidence type="ECO:0000313" key="2">
    <source>
        <dbReference type="Proteomes" id="UP001317822"/>
    </source>
</evidence>
<gene>
    <name evidence="1" type="ORF">LA521A_27230</name>
</gene>
<proteinExistence type="predicted"/>
<dbReference type="InterPro" id="IPR014859">
    <property type="entry name" value="Phage_TAC_4"/>
</dbReference>
<accession>A0ABM8DFZ3</accession>
<keyword evidence="2" id="KW-1185">Reference proteome</keyword>
<protein>
    <submittedName>
        <fullName evidence="1">Phage tail assembly chaperone</fullName>
    </submittedName>
</protein>
<name>A0ABM8DFZ3_9GAMM</name>